<proteinExistence type="predicted"/>
<dbReference type="AlphaFoldDB" id="A0A653BMG9"/>
<evidence type="ECO:0000313" key="2">
    <source>
        <dbReference type="Proteomes" id="UP000410492"/>
    </source>
</evidence>
<evidence type="ECO:0000313" key="1">
    <source>
        <dbReference type="EMBL" id="VEN36674.1"/>
    </source>
</evidence>
<reference evidence="1 2" key="1">
    <citation type="submission" date="2019-01" db="EMBL/GenBank/DDBJ databases">
        <authorList>
            <person name="Sayadi A."/>
        </authorList>
    </citation>
    <scope>NUCLEOTIDE SEQUENCE [LARGE SCALE GENOMIC DNA]</scope>
</reference>
<accession>A0A653BMG9</accession>
<gene>
    <name evidence="1" type="ORF">CALMAC_LOCUS2194</name>
</gene>
<sequence length="100" mass="11831">MAKCYAVDMKRQDGFEIIWCLIQLIQLIDKVKHTKNELCTKNKDERDVDLSETVRHKDSEYFMEKMLWRGHEVPGWFRNYVSGMYLESCADFETSITDGA</sequence>
<protein>
    <submittedName>
        <fullName evidence="1">Uncharacterized protein</fullName>
    </submittedName>
</protein>
<dbReference type="Proteomes" id="UP000410492">
    <property type="component" value="Unassembled WGS sequence"/>
</dbReference>
<organism evidence="1 2">
    <name type="scientific">Callosobruchus maculatus</name>
    <name type="common">Southern cowpea weevil</name>
    <name type="synonym">Pulse bruchid</name>
    <dbReference type="NCBI Taxonomy" id="64391"/>
    <lineage>
        <taxon>Eukaryota</taxon>
        <taxon>Metazoa</taxon>
        <taxon>Ecdysozoa</taxon>
        <taxon>Arthropoda</taxon>
        <taxon>Hexapoda</taxon>
        <taxon>Insecta</taxon>
        <taxon>Pterygota</taxon>
        <taxon>Neoptera</taxon>
        <taxon>Endopterygota</taxon>
        <taxon>Coleoptera</taxon>
        <taxon>Polyphaga</taxon>
        <taxon>Cucujiformia</taxon>
        <taxon>Chrysomeloidea</taxon>
        <taxon>Chrysomelidae</taxon>
        <taxon>Bruchinae</taxon>
        <taxon>Bruchini</taxon>
        <taxon>Callosobruchus</taxon>
    </lineage>
</organism>
<dbReference type="EMBL" id="CAACVG010002592">
    <property type="protein sequence ID" value="VEN36674.1"/>
    <property type="molecule type" value="Genomic_DNA"/>
</dbReference>
<keyword evidence="2" id="KW-1185">Reference proteome</keyword>
<name>A0A653BMG9_CALMS</name>